<dbReference type="AlphaFoldDB" id="A0A6N0NV99"/>
<feature type="transmembrane region" description="Helical" evidence="1">
    <location>
        <begin position="82"/>
        <end position="106"/>
    </location>
</feature>
<dbReference type="GeneID" id="80554088"/>
<feature type="transmembrane region" description="Helical" evidence="1">
    <location>
        <begin position="42"/>
        <end position="61"/>
    </location>
</feature>
<protein>
    <submittedName>
        <fullName evidence="2">DUF973 family protein</fullName>
    </submittedName>
</protein>
<evidence type="ECO:0000313" key="3">
    <source>
        <dbReference type="Proteomes" id="UP000509301"/>
    </source>
</evidence>
<keyword evidence="1" id="KW-0472">Membrane</keyword>
<name>A0A6N0NV99_9CREN</name>
<feature type="transmembrane region" description="Helical" evidence="1">
    <location>
        <begin position="12"/>
        <end position="36"/>
    </location>
</feature>
<dbReference type="Proteomes" id="UP000509301">
    <property type="component" value="Chromosome"/>
</dbReference>
<proteinExistence type="predicted"/>
<dbReference type="EMBL" id="CP049074">
    <property type="protein sequence ID" value="QKR00794.1"/>
    <property type="molecule type" value="Genomic_DNA"/>
</dbReference>
<keyword evidence="3" id="KW-1185">Reference proteome</keyword>
<sequence>MAYPQEFEAFRLLRNGIVFAILAYPLAGISIINIFVPFQFSIFYGIIITVLGAILSILALIRMYRGFSLLQPYVNNMNLGKIGVILAVIPILNFVGTILIGVSLYLIGEKYNNGTLKIGGIMAAIPFVLIMSEGLIISSMGGPVSTLSFFGLITLSYLEIGGIMAEIAFSLTLIGLIISYLGLGSINPSLSQTPQPQNPTSKPHV</sequence>
<gene>
    <name evidence="2" type="ORF">GWK48_10720</name>
</gene>
<feature type="transmembrane region" description="Helical" evidence="1">
    <location>
        <begin position="118"/>
        <end position="137"/>
    </location>
</feature>
<accession>A0A6N0NV99</accession>
<keyword evidence="1" id="KW-1133">Transmembrane helix</keyword>
<dbReference type="Pfam" id="PF06157">
    <property type="entry name" value="DUF973"/>
    <property type="match status" value="1"/>
</dbReference>
<evidence type="ECO:0000313" key="2">
    <source>
        <dbReference type="EMBL" id="QKR00794.1"/>
    </source>
</evidence>
<organism evidence="2 3">
    <name type="scientific">Metallosphaera tengchongensis</name>
    <dbReference type="NCBI Taxonomy" id="1532350"/>
    <lineage>
        <taxon>Archaea</taxon>
        <taxon>Thermoproteota</taxon>
        <taxon>Thermoprotei</taxon>
        <taxon>Sulfolobales</taxon>
        <taxon>Sulfolobaceae</taxon>
        <taxon>Metallosphaera</taxon>
    </lineage>
</organism>
<dbReference type="RefSeq" id="WP_174632155.1">
    <property type="nucleotide sequence ID" value="NZ_CP049074.1"/>
</dbReference>
<keyword evidence="1" id="KW-0812">Transmembrane</keyword>
<feature type="transmembrane region" description="Helical" evidence="1">
    <location>
        <begin position="149"/>
        <end position="182"/>
    </location>
</feature>
<reference evidence="2 3" key="1">
    <citation type="submission" date="2020-02" db="EMBL/GenBank/DDBJ databases">
        <title>Comparative genome analysis reveals the metabolism and evolution of the thermophilic archaeal genus Metallosphaera.</title>
        <authorList>
            <person name="Jiang C."/>
        </authorList>
    </citation>
    <scope>NUCLEOTIDE SEQUENCE [LARGE SCALE GENOMIC DNA]</scope>
    <source>
        <strain evidence="2 3">Ric-A</strain>
    </source>
</reference>
<evidence type="ECO:0000256" key="1">
    <source>
        <dbReference type="SAM" id="Phobius"/>
    </source>
</evidence>
<dbReference type="OrthoDB" id="34747at2157"/>
<dbReference type="KEGG" id="mten:GWK48_10720"/>
<dbReference type="InterPro" id="IPR009321">
    <property type="entry name" value="DUF973"/>
</dbReference>